<name>A0AAV4BC83_9GAST</name>
<feature type="compositionally biased region" description="Basic and acidic residues" evidence="1">
    <location>
        <begin position="513"/>
        <end position="537"/>
    </location>
</feature>
<accession>A0AAV4BC83</accession>
<keyword evidence="3" id="KW-1185">Reference proteome</keyword>
<dbReference type="GO" id="GO:0071539">
    <property type="term" value="P:protein localization to centrosome"/>
    <property type="evidence" value="ECO:0007669"/>
    <property type="project" value="TreeGrafter"/>
</dbReference>
<dbReference type="EMBL" id="BLXT01004660">
    <property type="protein sequence ID" value="GFO16374.1"/>
    <property type="molecule type" value="Genomic_DNA"/>
</dbReference>
<dbReference type="AlphaFoldDB" id="A0AAV4BC83"/>
<evidence type="ECO:0000313" key="3">
    <source>
        <dbReference type="Proteomes" id="UP000735302"/>
    </source>
</evidence>
<dbReference type="PANTHER" id="PTHR15732">
    <property type="entry name" value="PROTEIN MOONRAKER"/>
    <property type="match status" value="1"/>
</dbReference>
<evidence type="ECO:0000313" key="2">
    <source>
        <dbReference type="EMBL" id="GFO16374.1"/>
    </source>
</evidence>
<dbReference type="Pfam" id="PF15718">
    <property type="entry name" value="MNR"/>
    <property type="match status" value="1"/>
</dbReference>
<dbReference type="InterPro" id="IPR031447">
    <property type="entry name" value="MNR"/>
</dbReference>
<feature type="compositionally biased region" description="Basic and acidic residues" evidence="1">
    <location>
        <begin position="345"/>
        <end position="365"/>
    </location>
</feature>
<reference evidence="2 3" key="1">
    <citation type="journal article" date="2021" name="Elife">
        <title>Chloroplast acquisition without the gene transfer in kleptoplastic sea slugs, Plakobranchus ocellatus.</title>
        <authorList>
            <person name="Maeda T."/>
            <person name="Takahashi S."/>
            <person name="Yoshida T."/>
            <person name="Shimamura S."/>
            <person name="Takaki Y."/>
            <person name="Nagai Y."/>
            <person name="Toyoda A."/>
            <person name="Suzuki Y."/>
            <person name="Arimoto A."/>
            <person name="Ishii H."/>
            <person name="Satoh N."/>
            <person name="Nishiyama T."/>
            <person name="Hasebe M."/>
            <person name="Maruyama T."/>
            <person name="Minagawa J."/>
            <person name="Obokata J."/>
            <person name="Shigenobu S."/>
        </authorList>
    </citation>
    <scope>NUCLEOTIDE SEQUENCE [LARGE SCALE GENOMIC DNA]</scope>
</reference>
<dbReference type="GO" id="GO:0007099">
    <property type="term" value="P:centriole replication"/>
    <property type="evidence" value="ECO:0007669"/>
    <property type="project" value="InterPro"/>
</dbReference>
<evidence type="ECO:0000256" key="1">
    <source>
        <dbReference type="SAM" id="MobiDB-lite"/>
    </source>
</evidence>
<feature type="region of interest" description="Disordered" evidence="1">
    <location>
        <begin position="396"/>
        <end position="562"/>
    </location>
</feature>
<feature type="compositionally biased region" description="Polar residues" evidence="1">
    <location>
        <begin position="430"/>
        <end position="456"/>
    </location>
</feature>
<protein>
    <submittedName>
        <fullName evidence="2">Protein moonraker</fullName>
    </submittedName>
</protein>
<dbReference type="Proteomes" id="UP000735302">
    <property type="component" value="Unassembled WGS sequence"/>
</dbReference>
<gene>
    <name evidence="2" type="ORF">PoB_004287900</name>
</gene>
<feature type="region of interest" description="Disordered" evidence="1">
    <location>
        <begin position="312"/>
        <end position="382"/>
    </location>
</feature>
<organism evidence="2 3">
    <name type="scientific">Plakobranchus ocellatus</name>
    <dbReference type="NCBI Taxonomy" id="259542"/>
    <lineage>
        <taxon>Eukaryota</taxon>
        <taxon>Metazoa</taxon>
        <taxon>Spiralia</taxon>
        <taxon>Lophotrochozoa</taxon>
        <taxon>Mollusca</taxon>
        <taxon>Gastropoda</taxon>
        <taxon>Heterobranchia</taxon>
        <taxon>Euthyneura</taxon>
        <taxon>Panpulmonata</taxon>
        <taxon>Sacoglossa</taxon>
        <taxon>Placobranchoidea</taxon>
        <taxon>Plakobranchidae</taxon>
        <taxon>Plakobranchus</taxon>
    </lineage>
</organism>
<dbReference type="PANTHER" id="PTHR15732:SF4">
    <property type="entry name" value="PROTEIN MOONRAKER"/>
    <property type="match status" value="1"/>
</dbReference>
<feature type="compositionally biased region" description="Basic and acidic residues" evidence="1">
    <location>
        <begin position="46"/>
        <end position="62"/>
    </location>
</feature>
<proteinExistence type="predicted"/>
<comment type="caution">
    <text evidence="2">The sequence shown here is derived from an EMBL/GenBank/DDBJ whole genome shotgun (WGS) entry which is preliminary data.</text>
</comment>
<feature type="compositionally biased region" description="Low complexity" evidence="1">
    <location>
        <begin position="325"/>
        <end position="339"/>
    </location>
</feature>
<sequence length="562" mass="62303">MVEPDPPKFGFRSLPTDKKLRSADVSNSFIDEVEHRLLARMMGQQTREESRRGHQPLLEHRSNGGIDLTADTSGDFLSELGDDTLNTTSPEGFVQREAVSLLDAPTLENVKLRLRQMQHEQREIRQRWSTLKFYDSKSKSKIFSASEIISDRPREPPAIEFGRHIQLNQRQGSNSPVNKEVVEVPLIFTKPAAGTRSIQYLHTVYPQGQDAEERGGRDSPLTLASLQQPARRLLSLRQTTAERIAADRARFESYLKRRSHHPSGKFDPWSLMDEISDEILMDCLKDISEEVEGINEDIANHMYKSEFLVDQSKSPTPELGYEAKQMAQHQQQRQLSSQHSPHRFSTGDDRTTVAHDRIVSREPSLRHGQAVGGAGGDQSSVDLPILGHKALQMDQQPITPRSPHGQLKTGSPLRGASPPGATSAHLWRSSPASPTGSVGQGVGSRSPTPRSPQHSASIGEWAGVRSPVVGRTGSGAGSPLRDGRSPPGGRQSPQVSASEPLLDDVSHLLPNKHSSDEEQSHRSQDTGVEDKERRDDHDSGDDDEDDEDYSEEDFEEVTDVEL</sequence>
<feature type="region of interest" description="Disordered" evidence="1">
    <location>
        <begin position="43"/>
        <end position="68"/>
    </location>
</feature>
<feature type="compositionally biased region" description="Acidic residues" evidence="1">
    <location>
        <begin position="538"/>
        <end position="562"/>
    </location>
</feature>
<dbReference type="GO" id="GO:0034451">
    <property type="term" value="C:centriolar satellite"/>
    <property type="evidence" value="ECO:0007669"/>
    <property type="project" value="TreeGrafter"/>
</dbReference>